<dbReference type="PIRSF" id="PIRSF021320">
    <property type="entry name" value="DUF984"/>
    <property type="match status" value="1"/>
</dbReference>
<dbReference type="SUPFAM" id="SSF88697">
    <property type="entry name" value="PUA domain-like"/>
    <property type="match status" value="1"/>
</dbReference>
<dbReference type="Proteomes" id="UP000595374">
    <property type="component" value="Chromosome"/>
</dbReference>
<sequence length="151" mass="16262">MNDTRLADFWASARAAEPALPLAVPAAWAFGAGPAQADDLLALVLAGVKTATASALDDYDVDGEPVPRAGDASIVLDGWDRPRAVIVTSAVEILPFAEVTAEHAWAEGEGDRSLAHWRAVHEEFWRVVRPAGFRPDMPVVCERFRLVFAAD</sequence>
<dbReference type="InterPro" id="IPR007374">
    <property type="entry name" value="ASCH_domain"/>
</dbReference>
<evidence type="ECO:0000313" key="2">
    <source>
        <dbReference type="EMBL" id="QQB14170.1"/>
    </source>
</evidence>
<reference evidence="2 3" key="1">
    <citation type="submission" date="2020-12" db="EMBL/GenBank/DDBJ databases">
        <title>FDA dAtabase for Regulatory Grade micrObial Sequences (FDA-ARGOS): Supporting development and validation of Infectious Disease Dx tests.</title>
        <authorList>
            <person name="Sproer C."/>
            <person name="Gronow S."/>
            <person name="Severitt S."/>
            <person name="Schroder I."/>
            <person name="Tallon L."/>
            <person name="Sadzewicz L."/>
            <person name="Zhao X."/>
            <person name="Boylan J."/>
            <person name="Ott S."/>
            <person name="Bowen H."/>
            <person name="Vavikolanu K."/>
            <person name="Mehta A."/>
            <person name="Aluvathingal J."/>
            <person name="Nadendla S."/>
            <person name="Lowell S."/>
            <person name="Myers T."/>
            <person name="Yan Y."/>
            <person name="Sichtig H."/>
        </authorList>
    </citation>
    <scope>NUCLEOTIDE SEQUENCE [LARGE SCALE GENOMIC DNA]</scope>
    <source>
        <strain evidence="2 3">FDAARGOS_990</strain>
    </source>
</reference>
<dbReference type="PANTHER" id="PTHR39203:SF1">
    <property type="entry name" value="CYTOPLASMIC PROTEIN"/>
    <property type="match status" value="1"/>
</dbReference>
<feature type="domain" description="ASCH" evidence="1">
    <location>
        <begin position="28"/>
        <end position="148"/>
    </location>
</feature>
<dbReference type="AlphaFoldDB" id="A0A7T3ZZ09"/>
<dbReference type="Pfam" id="PF04266">
    <property type="entry name" value="ASCH"/>
    <property type="match status" value="1"/>
</dbReference>
<dbReference type="EMBL" id="CP065989">
    <property type="protein sequence ID" value="QQB14170.1"/>
    <property type="molecule type" value="Genomic_DNA"/>
</dbReference>
<protein>
    <submittedName>
        <fullName evidence="2">ASCH domain-containing protein</fullName>
    </submittedName>
</protein>
<dbReference type="SMART" id="SM01022">
    <property type="entry name" value="ASCH"/>
    <property type="match status" value="1"/>
</dbReference>
<evidence type="ECO:0000313" key="3">
    <source>
        <dbReference type="Proteomes" id="UP000595374"/>
    </source>
</evidence>
<dbReference type="Gene3D" id="3.10.400.10">
    <property type="entry name" value="Sulfate adenylyltransferase"/>
    <property type="match status" value="1"/>
</dbReference>
<gene>
    <name evidence="2" type="ORF">I6H47_15610</name>
</gene>
<dbReference type="RefSeq" id="WP_198499282.1">
    <property type="nucleotide sequence ID" value="NZ_CP065989.1"/>
</dbReference>
<dbReference type="PANTHER" id="PTHR39203">
    <property type="entry name" value="CYTOPLASMIC PROTEIN-RELATED"/>
    <property type="match status" value="1"/>
</dbReference>
<accession>A0A7T3ZZ09</accession>
<proteinExistence type="predicted"/>
<dbReference type="CDD" id="cd06553">
    <property type="entry name" value="ASCH_Ef3133_like"/>
    <property type="match status" value="1"/>
</dbReference>
<dbReference type="InterPro" id="IPR009326">
    <property type="entry name" value="DUF984"/>
</dbReference>
<dbReference type="InterPro" id="IPR015947">
    <property type="entry name" value="PUA-like_sf"/>
</dbReference>
<name>A0A7T3ZZ09_9MICO</name>
<organism evidence="2 3">
    <name type="scientific">Brevibacterium casei</name>
    <dbReference type="NCBI Taxonomy" id="33889"/>
    <lineage>
        <taxon>Bacteria</taxon>
        <taxon>Bacillati</taxon>
        <taxon>Actinomycetota</taxon>
        <taxon>Actinomycetes</taxon>
        <taxon>Micrococcales</taxon>
        <taxon>Brevibacteriaceae</taxon>
        <taxon>Brevibacterium</taxon>
    </lineage>
</organism>
<evidence type="ECO:0000259" key="1">
    <source>
        <dbReference type="SMART" id="SM01022"/>
    </source>
</evidence>